<evidence type="ECO:0000256" key="3">
    <source>
        <dbReference type="ARBA" id="ARBA00022475"/>
    </source>
</evidence>
<evidence type="ECO:0000256" key="5">
    <source>
        <dbReference type="ARBA" id="ARBA00022989"/>
    </source>
</evidence>
<evidence type="ECO:0000313" key="12">
    <source>
        <dbReference type="Proteomes" id="UP001139505"/>
    </source>
</evidence>
<evidence type="ECO:0000256" key="2">
    <source>
        <dbReference type="ARBA" id="ARBA00008640"/>
    </source>
</evidence>
<feature type="transmembrane region" description="Helical" evidence="7">
    <location>
        <begin position="182"/>
        <end position="203"/>
    </location>
</feature>
<feature type="transmembrane region" description="Helical" evidence="7">
    <location>
        <begin position="64"/>
        <end position="84"/>
    </location>
</feature>
<feature type="domain" description="VTT" evidence="8">
    <location>
        <begin position="84"/>
        <end position="200"/>
    </location>
</feature>
<dbReference type="PANTHER" id="PTHR12677:SF59">
    <property type="entry name" value="GOLGI APPARATUS MEMBRANE PROTEIN TVP38-RELATED"/>
    <property type="match status" value="1"/>
</dbReference>
<reference evidence="9" key="1">
    <citation type="journal article" date="2018" name="Genome Announc.">
        <title>Draft Genome Sequence of Mycobacterium montefiorense Isolated from Japanese Black Salamander (Hynobius nigrescens).</title>
        <authorList>
            <person name="Fukano H."/>
            <person name="Yoshida M."/>
            <person name="Shimizu A."/>
            <person name="Iwao H."/>
            <person name="Katayama Y."/>
            <person name="Omatsu T."/>
            <person name="Mizutani T."/>
            <person name="Kurata O."/>
            <person name="Wada S."/>
            <person name="Hoshino Y."/>
        </authorList>
    </citation>
    <scope>NUCLEOTIDE SEQUENCE</scope>
    <source>
        <strain evidence="9">BS</strain>
    </source>
</reference>
<evidence type="ECO:0000256" key="4">
    <source>
        <dbReference type="ARBA" id="ARBA00022692"/>
    </source>
</evidence>
<evidence type="ECO:0000259" key="8">
    <source>
        <dbReference type="Pfam" id="PF09335"/>
    </source>
</evidence>
<evidence type="ECO:0000313" key="9">
    <source>
        <dbReference type="EMBL" id="GBG38465.1"/>
    </source>
</evidence>
<reference evidence="10" key="3">
    <citation type="journal article" date="2022" name="Microbiol. Resour. Announc.">
        <title>Draft Genome Sequences of Eight Mycobacterium montefiorense Strains Isolated from Salamanders in Captivity.</title>
        <authorList>
            <person name="Komine T."/>
            <person name="Ihara H."/>
            <person name="Fukano H."/>
            <person name="Hoshino Y."/>
            <person name="Kurata O."/>
            <person name="Wada S."/>
        </authorList>
    </citation>
    <scope>NUCLEOTIDE SEQUENCE</scope>
    <source>
        <strain evidence="10">NJB18185</strain>
    </source>
</reference>
<dbReference type="InterPro" id="IPR015414">
    <property type="entry name" value="TMEM64"/>
</dbReference>
<keyword evidence="3 7" id="KW-1003">Cell membrane</keyword>
<evidence type="ECO:0000256" key="1">
    <source>
        <dbReference type="ARBA" id="ARBA00004651"/>
    </source>
</evidence>
<dbReference type="Pfam" id="PF09335">
    <property type="entry name" value="VTT_dom"/>
    <property type="match status" value="1"/>
</dbReference>
<feature type="transmembrane region" description="Helical" evidence="7">
    <location>
        <begin position="96"/>
        <end position="121"/>
    </location>
</feature>
<comment type="caution">
    <text evidence="10">The sequence shown here is derived from an EMBL/GenBank/DDBJ whole genome shotgun (WGS) entry which is preliminary data.</text>
</comment>
<evidence type="ECO:0000256" key="6">
    <source>
        <dbReference type="ARBA" id="ARBA00023136"/>
    </source>
</evidence>
<dbReference type="Proteomes" id="UP001139505">
    <property type="component" value="Unassembled WGS sequence"/>
</dbReference>
<proteinExistence type="inferred from homology"/>
<keyword evidence="6 7" id="KW-0472">Membrane</keyword>
<dbReference type="InterPro" id="IPR032816">
    <property type="entry name" value="VTT_dom"/>
</dbReference>
<gene>
    <name evidence="9" type="ORF">MmonteBS_28370</name>
    <name evidence="10" type="ORF">NJB18185_04910</name>
</gene>
<protein>
    <recommendedName>
        <fullName evidence="7">TVP38/TMEM64 family membrane protein</fullName>
    </recommendedName>
</protein>
<evidence type="ECO:0000313" key="11">
    <source>
        <dbReference type="Proteomes" id="UP000245060"/>
    </source>
</evidence>
<dbReference type="AlphaFoldDB" id="A0AA37PJC7"/>
<dbReference type="RefSeq" id="WP_235616763.1">
    <property type="nucleotide sequence ID" value="NZ_BFCH01000018.1"/>
</dbReference>
<keyword evidence="4 7" id="KW-0812">Transmembrane</keyword>
<dbReference type="EMBL" id="BQYH01000005">
    <property type="protein sequence ID" value="GKU70714.1"/>
    <property type="molecule type" value="Genomic_DNA"/>
</dbReference>
<reference evidence="11" key="2">
    <citation type="submission" date="2018-04" db="EMBL/GenBank/DDBJ databases">
        <title>Draft genome sequence of Mycobacterium montefiorense isolated from Japanese black salamander.</title>
        <authorList>
            <person name="Fukano H."/>
            <person name="Yoshida M."/>
            <person name="Shimizu A."/>
            <person name="Iwao H."/>
            <person name="Kurata O."/>
            <person name="Katayama Y."/>
            <person name="Omatsu T."/>
            <person name="Mizutani T."/>
            <person name="Wada S."/>
            <person name="Hoshino Y."/>
        </authorList>
    </citation>
    <scope>NUCLEOTIDE SEQUENCE [LARGE SCALE GENOMIC DNA]</scope>
    <source>
        <strain evidence="11">BS</strain>
    </source>
</reference>
<feature type="transmembrane region" description="Helical" evidence="7">
    <location>
        <begin position="209"/>
        <end position="227"/>
    </location>
</feature>
<accession>A0AA37PJC7</accession>
<evidence type="ECO:0000256" key="7">
    <source>
        <dbReference type="RuleBase" id="RU366058"/>
    </source>
</evidence>
<dbReference type="PANTHER" id="PTHR12677">
    <property type="entry name" value="GOLGI APPARATUS MEMBRANE PROTEIN TVP38-RELATED"/>
    <property type="match status" value="1"/>
</dbReference>
<evidence type="ECO:0000313" key="10">
    <source>
        <dbReference type="EMBL" id="GKU70714.1"/>
    </source>
</evidence>
<organism evidence="10 12">
    <name type="scientific">Mycobacterium montefiorense</name>
    <dbReference type="NCBI Taxonomy" id="154654"/>
    <lineage>
        <taxon>Bacteria</taxon>
        <taxon>Bacillati</taxon>
        <taxon>Actinomycetota</taxon>
        <taxon>Actinomycetes</taxon>
        <taxon>Mycobacteriales</taxon>
        <taxon>Mycobacteriaceae</taxon>
        <taxon>Mycobacterium</taxon>
        <taxon>Mycobacterium simiae complex</taxon>
    </lineage>
</organism>
<dbReference type="Proteomes" id="UP000245060">
    <property type="component" value="Unassembled WGS sequence"/>
</dbReference>
<dbReference type="GO" id="GO:0005886">
    <property type="term" value="C:plasma membrane"/>
    <property type="evidence" value="ECO:0007669"/>
    <property type="project" value="UniProtKB-SubCell"/>
</dbReference>
<comment type="subcellular location">
    <subcellularLocation>
        <location evidence="1 7">Cell membrane</location>
        <topology evidence="1 7">Multi-pass membrane protein</topology>
    </subcellularLocation>
</comment>
<keyword evidence="5 7" id="KW-1133">Transmembrane helix</keyword>
<name>A0AA37PJC7_9MYCO</name>
<reference evidence="10" key="4">
    <citation type="submission" date="2022-04" db="EMBL/GenBank/DDBJ databases">
        <authorList>
            <person name="Komine T."/>
            <person name="Fukano H."/>
            <person name="Wada S."/>
        </authorList>
    </citation>
    <scope>NUCLEOTIDE SEQUENCE</scope>
    <source>
        <strain evidence="10">NJB18185</strain>
    </source>
</reference>
<dbReference type="EMBL" id="BFCH01000018">
    <property type="protein sequence ID" value="GBG38465.1"/>
    <property type="molecule type" value="Genomic_DNA"/>
</dbReference>
<keyword evidence="11" id="KW-1185">Reference proteome</keyword>
<comment type="caution">
    <text evidence="7">Lacks conserved residue(s) required for the propagation of feature annotation.</text>
</comment>
<comment type="similarity">
    <text evidence="2 7">Belongs to the TVP38/TMEM64 family.</text>
</comment>
<sequence length="252" mass="26779">MTGSATSKTTSTLRSLWRALGMTTRQVSRPRALAAVVGITLLVALALCVPLPSAVQLRDWAQSLGPWFPLAFLIAHTVVTVVPIPRTAFTLAAGLLFGPALGVLIAVVASTASAVLALVLVRAAGWRFDRLVRYRALHRADQRLRERGWVSVLSLRLIPVLPFSAVNYAAAASAVGIRPYTLATLAGLLPGTAAVVFLGDALAGHPSPLLFLVSLVTSALGLTGLFVEVRHYRRRHHTAHPDEPASEPVIIS</sequence>